<proteinExistence type="predicted"/>
<organism evidence="1 2">
    <name type="scientific">Sordaria brevicollis</name>
    <dbReference type="NCBI Taxonomy" id="83679"/>
    <lineage>
        <taxon>Eukaryota</taxon>
        <taxon>Fungi</taxon>
        <taxon>Dikarya</taxon>
        <taxon>Ascomycota</taxon>
        <taxon>Pezizomycotina</taxon>
        <taxon>Sordariomycetes</taxon>
        <taxon>Sordariomycetidae</taxon>
        <taxon>Sordariales</taxon>
        <taxon>Sordariaceae</taxon>
        <taxon>Sordaria</taxon>
    </lineage>
</organism>
<evidence type="ECO:0000313" key="1">
    <source>
        <dbReference type="EMBL" id="KAK3398245.1"/>
    </source>
</evidence>
<protein>
    <submittedName>
        <fullName evidence="1">Uncharacterized protein</fullName>
    </submittedName>
</protein>
<accession>A0AAE0UC22</accession>
<keyword evidence="2" id="KW-1185">Reference proteome</keyword>
<evidence type="ECO:0000313" key="2">
    <source>
        <dbReference type="Proteomes" id="UP001281003"/>
    </source>
</evidence>
<dbReference type="EMBL" id="JAUTDP010000006">
    <property type="protein sequence ID" value="KAK3398245.1"/>
    <property type="molecule type" value="Genomic_DNA"/>
</dbReference>
<reference evidence="1" key="1">
    <citation type="journal article" date="2023" name="Mol. Phylogenet. Evol.">
        <title>Genome-scale phylogeny and comparative genomics of the fungal order Sordariales.</title>
        <authorList>
            <person name="Hensen N."/>
            <person name="Bonometti L."/>
            <person name="Westerberg I."/>
            <person name="Brannstrom I.O."/>
            <person name="Guillou S."/>
            <person name="Cros-Aarteil S."/>
            <person name="Calhoun S."/>
            <person name="Haridas S."/>
            <person name="Kuo A."/>
            <person name="Mondo S."/>
            <person name="Pangilinan J."/>
            <person name="Riley R."/>
            <person name="LaButti K."/>
            <person name="Andreopoulos B."/>
            <person name="Lipzen A."/>
            <person name="Chen C."/>
            <person name="Yan M."/>
            <person name="Daum C."/>
            <person name="Ng V."/>
            <person name="Clum A."/>
            <person name="Steindorff A."/>
            <person name="Ohm R.A."/>
            <person name="Martin F."/>
            <person name="Silar P."/>
            <person name="Natvig D.O."/>
            <person name="Lalanne C."/>
            <person name="Gautier V."/>
            <person name="Ament-Velasquez S.L."/>
            <person name="Kruys A."/>
            <person name="Hutchinson M.I."/>
            <person name="Powell A.J."/>
            <person name="Barry K."/>
            <person name="Miller A.N."/>
            <person name="Grigoriev I.V."/>
            <person name="Debuchy R."/>
            <person name="Gladieux P."/>
            <person name="Hiltunen Thoren M."/>
            <person name="Johannesson H."/>
        </authorList>
    </citation>
    <scope>NUCLEOTIDE SEQUENCE</scope>
    <source>
        <strain evidence="1">FGSC 1904</strain>
    </source>
</reference>
<reference evidence="1" key="2">
    <citation type="submission" date="2023-07" db="EMBL/GenBank/DDBJ databases">
        <authorList>
            <consortium name="Lawrence Berkeley National Laboratory"/>
            <person name="Haridas S."/>
            <person name="Hensen N."/>
            <person name="Bonometti L."/>
            <person name="Westerberg I."/>
            <person name="Brannstrom I.O."/>
            <person name="Guillou S."/>
            <person name="Cros-Aarteil S."/>
            <person name="Calhoun S."/>
            <person name="Kuo A."/>
            <person name="Mondo S."/>
            <person name="Pangilinan J."/>
            <person name="Riley R."/>
            <person name="LaButti K."/>
            <person name="Andreopoulos B."/>
            <person name="Lipzen A."/>
            <person name="Chen C."/>
            <person name="Yanf M."/>
            <person name="Daum C."/>
            <person name="Ng V."/>
            <person name="Clum A."/>
            <person name="Steindorff A."/>
            <person name="Ohm R."/>
            <person name="Martin F."/>
            <person name="Silar P."/>
            <person name="Natvig D."/>
            <person name="Lalanne C."/>
            <person name="Gautier V."/>
            <person name="Ament-velasquez S.L."/>
            <person name="Kruys A."/>
            <person name="Hutchinson M.I."/>
            <person name="Powell A.J."/>
            <person name="Barry K."/>
            <person name="Miller A.N."/>
            <person name="Grigoriev I.V."/>
            <person name="Debuchy R."/>
            <person name="Gladieux P."/>
            <person name="Thoren M.H."/>
            <person name="Johannesson H."/>
        </authorList>
    </citation>
    <scope>NUCLEOTIDE SEQUENCE</scope>
    <source>
        <strain evidence="1">FGSC 1904</strain>
    </source>
</reference>
<dbReference type="Proteomes" id="UP001281003">
    <property type="component" value="Unassembled WGS sequence"/>
</dbReference>
<comment type="caution">
    <text evidence="1">The sequence shown here is derived from an EMBL/GenBank/DDBJ whole genome shotgun (WGS) entry which is preliminary data.</text>
</comment>
<gene>
    <name evidence="1" type="ORF">B0T20DRAFT_353781</name>
</gene>
<dbReference type="AlphaFoldDB" id="A0AAE0UC22"/>
<sequence length="55" mass="6090">MALANGCAHEFVLIKSESTLIQWTCQLCHTGPLQCIFECRYCKIRTCRPCIGGAA</sequence>
<name>A0AAE0UC22_SORBR</name>